<dbReference type="AlphaFoldDB" id="A0A3B0T1L5"/>
<dbReference type="Gene3D" id="3.20.20.80">
    <property type="entry name" value="Glycosidases"/>
    <property type="match status" value="1"/>
</dbReference>
<dbReference type="Pfam" id="PF00128">
    <property type="entry name" value="Alpha-amylase"/>
    <property type="match status" value="1"/>
</dbReference>
<accession>A0A3B0T1L5</accession>
<evidence type="ECO:0000313" key="2">
    <source>
        <dbReference type="EMBL" id="VAW10800.1"/>
    </source>
</evidence>
<sequence length="76" mass="8765">MNLSENSGFTKVEPWLKVNKNHTEGINVSSQETDKNSVLNHFRAMVGVKKIIMPSSMVRMSYYWKPTKRLTPIPEL</sequence>
<name>A0A3B0T1L5_9ZZZZ</name>
<organism evidence="2">
    <name type="scientific">hydrothermal vent metagenome</name>
    <dbReference type="NCBI Taxonomy" id="652676"/>
    <lineage>
        <taxon>unclassified sequences</taxon>
        <taxon>metagenomes</taxon>
        <taxon>ecological metagenomes</taxon>
    </lineage>
</organism>
<dbReference type="EMBL" id="UOEL01000041">
    <property type="protein sequence ID" value="VAW10800.1"/>
    <property type="molecule type" value="Genomic_DNA"/>
</dbReference>
<feature type="domain" description="Glycosyl hydrolase family 13 catalytic" evidence="1">
    <location>
        <begin position="4"/>
        <end position="50"/>
    </location>
</feature>
<reference evidence="2" key="1">
    <citation type="submission" date="2018-06" db="EMBL/GenBank/DDBJ databases">
        <authorList>
            <person name="Zhirakovskaya E."/>
        </authorList>
    </citation>
    <scope>NUCLEOTIDE SEQUENCE</scope>
</reference>
<protein>
    <recommendedName>
        <fullName evidence="1">Glycosyl hydrolase family 13 catalytic domain-containing protein</fullName>
    </recommendedName>
</protein>
<dbReference type="GO" id="GO:0005975">
    <property type="term" value="P:carbohydrate metabolic process"/>
    <property type="evidence" value="ECO:0007669"/>
    <property type="project" value="InterPro"/>
</dbReference>
<dbReference type="InterPro" id="IPR006047">
    <property type="entry name" value="GH13_cat_dom"/>
</dbReference>
<evidence type="ECO:0000259" key="1">
    <source>
        <dbReference type="Pfam" id="PF00128"/>
    </source>
</evidence>
<gene>
    <name evidence="2" type="ORF">MNBD_BACTEROID03-874</name>
</gene>
<proteinExistence type="predicted"/>